<organism evidence="1 2">
    <name type="scientific">Listeria innocua serovar 6a (strain ATCC BAA-680 / CLIP 11262)</name>
    <dbReference type="NCBI Taxonomy" id="272626"/>
    <lineage>
        <taxon>Bacteria</taxon>
        <taxon>Bacillati</taxon>
        <taxon>Bacillota</taxon>
        <taxon>Bacilli</taxon>
        <taxon>Bacillales</taxon>
        <taxon>Listeriaceae</taxon>
        <taxon>Listeria</taxon>
    </lineage>
</organism>
<evidence type="ECO:0000313" key="1">
    <source>
        <dbReference type="EMBL" id="CAC95708.1"/>
    </source>
</evidence>
<evidence type="ECO:0000313" key="2">
    <source>
        <dbReference type="Proteomes" id="UP000002513"/>
    </source>
</evidence>
<dbReference type="KEGG" id="lin:lin0476"/>
<dbReference type="Proteomes" id="UP000002513">
    <property type="component" value="Chromosome"/>
</dbReference>
<proteinExistence type="predicted"/>
<sequence>MIMTNKTLVCEFLYIEKEMTPSEFFLKNFDLQKTVESHHQDGIIDISLPSLKFNYNNQSYKLLYNEIELNNNVYSISISLLYENNKEKHAIILDKVMGFINNRRNHNFNLIFTRNDSLKYFSIRLYKLLYDFETNLRSLVKIMLIPDNKQEWHKVITSKVDVTTKLSKTAKIEKIIEELSITDLELMLFDKTFPKGSNLFEDELSRKQVEKLTRQEIINVININRPASLWDTYFSHYIEYDVMNAMKVIKTTRNNAAHYREFDSEQYKETLKVLNKVNPLIKNTIKELQSLDSDVLIKISQAMEEKVANVFEEISKNTINLTKDLKKALLNDLSNDLNPLKSMVIPMKDI</sequence>
<accession>Q92EI3</accession>
<name>Q92EI3_LISIN</name>
<dbReference type="HOGENOM" id="CLU_791794_0_0_9"/>
<gene>
    <name evidence="1" type="ordered locus">lin0476</name>
</gene>
<dbReference type="EMBL" id="AL596165">
    <property type="protein sequence ID" value="CAC95708.1"/>
    <property type="molecule type" value="Genomic_DNA"/>
</dbReference>
<protein>
    <submittedName>
        <fullName evidence="1">Lin0476 protein</fullName>
    </submittedName>
</protein>
<dbReference type="eggNOG" id="ENOG5033615">
    <property type="taxonomic scope" value="Bacteria"/>
</dbReference>
<dbReference type="PIR" id="AD1492">
    <property type="entry name" value="AD1492"/>
</dbReference>
<reference evidence="1 2" key="1">
    <citation type="journal article" date="2001" name="Science">
        <title>Comparative genomics of Listeria species.</title>
        <authorList>
            <person name="Glaser P."/>
            <person name="Frangeul L."/>
            <person name="Buchrieser C."/>
            <person name="Rusniok C."/>
            <person name="Amend A."/>
            <person name="Baquero F."/>
            <person name="Berche P."/>
            <person name="Bloecker H."/>
            <person name="Brandt P."/>
            <person name="Chakraborty T."/>
            <person name="Charbit A."/>
            <person name="Chetouani F."/>
            <person name="Couve E."/>
            <person name="de Daruvar A."/>
            <person name="Dehoux P."/>
            <person name="Domann E."/>
            <person name="Dominguez-Bernal G."/>
            <person name="Duchaud E."/>
            <person name="Durant L."/>
            <person name="Dussurget O."/>
            <person name="Entian K.-D."/>
            <person name="Fsihi H."/>
            <person name="Garcia-del Portillo F."/>
            <person name="Garrido P."/>
            <person name="Gautier L."/>
            <person name="Goebel W."/>
            <person name="Gomez-Lopez N."/>
            <person name="Hain T."/>
            <person name="Hauf J."/>
            <person name="Jackson D."/>
            <person name="Jones L.-M."/>
            <person name="Kaerst U."/>
            <person name="Kreft J."/>
            <person name="Kuhn M."/>
            <person name="Kunst F."/>
            <person name="Kurapkat G."/>
            <person name="Madueno E."/>
            <person name="Maitournam A."/>
            <person name="Mata Vicente J."/>
            <person name="Ng E."/>
            <person name="Nedjari H."/>
            <person name="Nordsiek G."/>
            <person name="Novella S."/>
            <person name="de Pablos B."/>
            <person name="Perez-Diaz J.-C."/>
            <person name="Purcell R."/>
            <person name="Remmel B."/>
            <person name="Rose M."/>
            <person name="Schlueter T."/>
            <person name="Simoes N."/>
            <person name="Tierrez A."/>
            <person name="Vazquez-Boland J.-A."/>
            <person name="Voss H."/>
            <person name="Wehland J."/>
            <person name="Cossart P."/>
        </authorList>
    </citation>
    <scope>NUCLEOTIDE SEQUENCE [LARGE SCALE GENOMIC DNA]</scope>
    <source>
        <strain evidence="2">ATCC BAA-680 / CLIP 11262</strain>
    </source>
</reference>
<dbReference type="AlphaFoldDB" id="Q92EI3"/>